<protein>
    <recommendedName>
        <fullName evidence="1">Glycosyltransferase 2-like domain-containing protein</fullName>
    </recommendedName>
</protein>
<gene>
    <name evidence="2" type="ORF">METZ01_LOCUS431552</name>
</gene>
<dbReference type="Gene3D" id="3.90.550.10">
    <property type="entry name" value="Spore Coat Polysaccharide Biosynthesis Protein SpsA, Chain A"/>
    <property type="match status" value="1"/>
</dbReference>
<feature type="domain" description="Glycosyltransferase 2-like" evidence="1">
    <location>
        <begin position="45"/>
        <end position="132"/>
    </location>
</feature>
<reference evidence="2" key="1">
    <citation type="submission" date="2018-05" db="EMBL/GenBank/DDBJ databases">
        <authorList>
            <person name="Lanie J.A."/>
            <person name="Ng W.-L."/>
            <person name="Kazmierczak K.M."/>
            <person name="Andrzejewski T.M."/>
            <person name="Davidsen T.M."/>
            <person name="Wayne K.J."/>
            <person name="Tettelin H."/>
            <person name="Glass J.I."/>
            <person name="Rusch D."/>
            <person name="Podicherti R."/>
            <person name="Tsui H.-C.T."/>
            <person name="Winkler M.E."/>
        </authorList>
    </citation>
    <scope>NUCLEOTIDE SEQUENCE</scope>
</reference>
<dbReference type="AlphaFoldDB" id="A0A382Y882"/>
<accession>A0A382Y882</accession>
<dbReference type="InterPro" id="IPR029044">
    <property type="entry name" value="Nucleotide-diphossugar_trans"/>
</dbReference>
<proteinExistence type="predicted"/>
<evidence type="ECO:0000313" key="2">
    <source>
        <dbReference type="EMBL" id="SVD78698.1"/>
    </source>
</evidence>
<organism evidence="2">
    <name type="scientific">marine metagenome</name>
    <dbReference type="NCBI Taxonomy" id="408172"/>
    <lineage>
        <taxon>unclassified sequences</taxon>
        <taxon>metagenomes</taxon>
        <taxon>ecological metagenomes</taxon>
    </lineage>
</organism>
<dbReference type="SUPFAM" id="SSF53448">
    <property type="entry name" value="Nucleotide-diphospho-sugar transferases"/>
    <property type="match status" value="1"/>
</dbReference>
<name>A0A382Y882_9ZZZZ</name>
<feature type="non-terminal residue" evidence="2">
    <location>
        <position position="157"/>
    </location>
</feature>
<evidence type="ECO:0000259" key="1">
    <source>
        <dbReference type="Pfam" id="PF00535"/>
    </source>
</evidence>
<sequence length="157" mass="16290">MSQSLPAAGAAVARAATRQTTGIVIPVYLPPGGDNSAGVVLLADNLAACVAAVDDPKTICLAVDGDDCGAQEARRMAQTHGVGLVVGPQNRGKLHALRLGVAHLAADDNLHWFATIDADGDHFANELMNLVRAGIYASTQRGATGVHVIGRRISRHR</sequence>
<dbReference type="InterPro" id="IPR001173">
    <property type="entry name" value="Glyco_trans_2-like"/>
</dbReference>
<dbReference type="EMBL" id="UINC01173219">
    <property type="protein sequence ID" value="SVD78698.1"/>
    <property type="molecule type" value="Genomic_DNA"/>
</dbReference>
<dbReference type="Pfam" id="PF00535">
    <property type="entry name" value="Glycos_transf_2"/>
    <property type="match status" value="1"/>
</dbReference>